<evidence type="ECO:0000256" key="1">
    <source>
        <dbReference type="ARBA" id="ARBA00004651"/>
    </source>
</evidence>
<keyword evidence="5 11" id="KW-1133">Transmembrane helix</keyword>
<evidence type="ECO:0000256" key="6">
    <source>
        <dbReference type="ARBA" id="ARBA00023040"/>
    </source>
</evidence>
<dbReference type="PROSITE" id="PS00649">
    <property type="entry name" value="G_PROTEIN_RECEP_F2_1"/>
    <property type="match status" value="1"/>
</dbReference>
<dbReference type="AlphaFoldDB" id="A0AAW0P7L2"/>
<gene>
    <name evidence="15" type="ORF">WMY93_010369</name>
</gene>
<evidence type="ECO:0000256" key="10">
    <source>
        <dbReference type="ARBA" id="ARBA00023224"/>
    </source>
</evidence>
<keyword evidence="16" id="KW-1185">Reference proteome</keyword>
<dbReference type="Gene3D" id="1.20.1070.10">
    <property type="entry name" value="Rhodopsin 7-helix transmembrane proteins"/>
    <property type="match status" value="1"/>
</dbReference>
<protein>
    <recommendedName>
        <fullName evidence="17">Glucagon-like peptide 1 receptor</fullName>
    </recommendedName>
</protein>
<dbReference type="EMBL" id="JBBPFD010000007">
    <property type="protein sequence ID" value="KAK7919085.1"/>
    <property type="molecule type" value="Genomic_DNA"/>
</dbReference>
<evidence type="ECO:0008006" key="17">
    <source>
        <dbReference type="Google" id="ProtNLM"/>
    </source>
</evidence>
<feature type="transmembrane region" description="Helical" evidence="11">
    <location>
        <begin position="174"/>
        <end position="198"/>
    </location>
</feature>
<keyword evidence="10" id="KW-0807">Transducer</keyword>
<evidence type="ECO:0000256" key="8">
    <source>
        <dbReference type="ARBA" id="ARBA00023170"/>
    </source>
</evidence>
<dbReference type="Pfam" id="PF02793">
    <property type="entry name" value="HRM"/>
    <property type="match status" value="1"/>
</dbReference>
<dbReference type="InterPro" id="IPR017981">
    <property type="entry name" value="GPCR_2-like_7TM"/>
</dbReference>
<dbReference type="SMART" id="SM00008">
    <property type="entry name" value="HormR"/>
    <property type="match status" value="1"/>
</dbReference>
<evidence type="ECO:0000259" key="13">
    <source>
        <dbReference type="PROSITE" id="PS50227"/>
    </source>
</evidence>
<evidence type="ECO:0000313" key="16">
    <source>
        <dbReference type="Proteomes" id="UP001460270"/>
    </source>
</evidence>
<dbReference type="PANTHER" id="PTHR45620">
    <property type="entry name" value="PDF RECEPTOR-LIKE PROTEIN-RELATED"/>
    <property type="match status" value="1"/>
</dbReference>
<dbReference type="PANTHER" id="PTHR45620:SF23">
    <property type="entry name" value="GLUCAGON-LIKE PEPTIDE 2 RECEPTOR"/>
    <property type="match status" value="1"/>
</dbReference>
<name>A0AAW0P7L2_9GOBI</name>
<evidence type="ECO:0000256" key="12">
    <source>
        <dbReference type="SAM" id="SignalP"/>
    </source>
</evidence>
<keyword evidence="8" id="KW-0675">Receptor</keyword>
<dbReference type="GO" id="GO:0007166">
    <property type="term" value="P:cell surface receptor signaling pathway"/>
    <property type="evidence" value="ECO:0007669"/>
    <property type="project" value="InterPro"/>
</dbReference>
<dbReference type="InterPro" id="IPR017983">
    <property type="entry name" value="GPCR_2_secretin-like_CS"/>
</dbReference>
<dbReference type="FunFam" id="4.10.1240.10:FF:000017">
    <property type="entry name" value="Glucagon like peptide 2 receptor"/>
    <property type="match status" value="1"/>
</dbReference>
<evidence type="ECO:0000256" key="2">
    <source>
        <dbReference type="ARBA" id="ARBA00005314"/>
    </source>
</evidence>
<dbReference type="Gene3D" id="4.10.1240.10">
    <property type="entry name" value="GPCR, family 2, extracellular hormone receptor domain"/>
    <property type="match status" value="1"/>
</dbReference>
<evidence type="ECO:0000256" key="3">
    <source>
        <dbReference type="ARBA" id="ARBA00022475"/>
    </source>
</evidence>
<evidence type="ECO:0000256" key="4">
    <source>
        <dbReference type="ARBA" id="ARBA00022692"/>
    </source>
</evidence>
<accession>A0AAW0P7L2</accession>
<comment type="caution">
    <text evidence="15">The sequence shown here is derived from an EMBL/GenBank/DDBJ whole genome shotgun (WGS) entry which is preliminary data.</text>
</comment>
<dbReference type="InterPro" id="IPR050332">
    <property type="entry name" value="GPCR_2"/>
</dbReference>
<keyword evidence="4 11" id="KW-0812">Transmembrane</keyword>
<comment type="similarity">
    <text evidence="2">Belongs to the G-protein coupled receptor 2 family.</text>
</comment>
<dbReference type="InterPro" id="IPR036445">
    <property type="entry name" value="GPCR_2_extracell_dom_sf"/>
</dbReference>
<dbReference type="GO" id="GO:0005886">
    <property type="term" value="C:plasma membrane"/>
    <property type="evidence" value="ECO:0007669"/>
    <property type="project" value="UniProtKB-SubCell"/>
</dbReference>
<feature type="domain" description="G-protein coupled receptors family 2 profile 2" evidence="14">
    <location>
        <begin position="137"/>
        <end position="220"/>
    </location>
</feature>
<evidence type="ECO:0000256" key="9">
    <source>
        <dbReference type="ARBA" id="ARBA00023180"/>
    </source>
</evidence>
<dbReference type="Pfam" id="PF00002">
    <property type="entry name" value="7tm_2"/>
    <property type="match status" value="1"/>
</dbReference>
<keyword evidence="12" id="KW-0732">Signal</keyword>
<dbReference type="GO" id="GO:0004967">
    <property type="term" value="F:glucagon receptor activity"/>
    <property type="evidence" value="ECO:0007669"/>
    <property type="project" value="TreeGrafter"/>
</dbReference>
<evidence type="ECO:0000259" key="14">
    <source>
        <dbReference type="PROSITE" id="PS50261"/>
    </source>
</evidence>
<evidence type="ECO:0000256" key="7">
    <source>
        <dbReference type="ARBA" id="ARBA00023136"/>
    </source>
</evidence>
<comment type="subcellular location">
    <subcellularLocation>
        <location evidence="1">Cell membrane</location>
        <topology evidence="1">Multi-pass membrane protein</topology>
    </subcellularLocation>
</comment>
<dbReference type="GO" id="GO:0017046">
    <property type="term" value="F:peptide hormone binding"/>
    <property type="evidence" value="ECO:0007669"/>
    <property type="project" value="TreeGrafter"/>
</dbReference>
<dbReference type="PROSITE" id="PS50227">
    <property type="entry name" value="G_PROTEIN_RECEP_F2_3"/>
    <property type="match status" value="1"/>
</dbReference>
<evidence type="ECO:0000256" key="11">
    <source>
        <dbReference type="SAM" id="Phobius"/>
    </source>
</evidence>
<keyword evidence="3" id="KW-1003">Cell membrane</keyword>
<proteinExistence type="inferred from homology"/>
<organism evidence="15 16">
    <name type="scientific">Mugilogobius chulae</name>
    <name type="common">yellowstripe goby</name>
    <dbReference type="NCBI Taxonomy" id="88201"/>
    <lineage>
        <taxon>Eukaryota</taxon>
        <taxon>Metazoa</taxon>
        <taxon>Chordata</taxon>
        <taxon>Craniata</taxon>
        <taxon>Vertebrata</taxon>
        <taxon>Euteleostomi</taxon>
        <taxon>Actinopterygii</taxon>
        <taxon>Neopterygii</taxon>
        <taxon>Teleostei</taxon>
        <taxon>Neoteleostei</taxon>
        <taxon>Acanthomorphata</taxon>
        <taxon>Gobiaria</taxon>
        <taxon>Gobiiformes</taxon>
        <taxon>Gobioidei</taxon>
        <taxon>Gobiidae</taxon>
        <taxon>Gobionellinae</taxon>
        <taxon>Mugilogobius</taxon>
    </lineage>
</organism>
<feature type="signal peptide" evidence="12">
    <location>
        <begin position="1"/>
        <end position="22"/>
    </location>
</feature>
<keyword evidence="7 11" id="KW-0472">Membrane</keyword>
<dbReference type="InterPro" id="IPR001879">
    <property type="entry name" value="GPCR_2_extracellular_dom"/>
</dbReference>
<evidence type="ECO:0000256" key="5">
    <source>
        <dbReference type="ARBA" id="ARBA00022989"/>
    </source>
</evidence>
<dbReference type="PROSITE" id="PS50261">
    <property type="entry name" value="G_PROTEIN_RECEP_F2_4"/>
    <property type="match status" value="1"/>
</dbReference>
<sequence length="220" mass="25095">MLVMDRALVLLPCLLLHQQVRASLLESLISKRTEYKDNCSRTLALTALSFSGVFCNGSFDSFACWPHSAPGNVSIPCPSYLPWIQPDSPRQAHRECLENGMWRLNDNSSDVWREESECQEHHYFREKEEQLLRQSALRLISVIGYSLSLCSLSLATLIMGMLRKLHCTRNYIHMNLFVSFILRAAAVISKELVLHLMYSHLPTGRPGLERVRQLHDLGAV</sequence>
<reference evidence="16" key="1">
    <citation type="submission" date="2024-04" db="EMBL/GenBank/DDBJ databases">
        <title>Salinicola lusitanus LLJ914,a marine bacterium isolated from the Okinawa Trough.</title>
        <authorList>
            <person name="Li J."/>
        </authorList>
    </citation>
    <scope>NUCLEOTIDE SEQUENCE [LARGE SCALE GENOMIC DNA]</scope>
</reference>
<keyword evidence="9" id="KW-0325">Glycoprotein</keyword>
<dbReference type="PRINTS" id="PR00249">
    <property type="entry name" value="GPCRSECRETIN"/>
</dbReference>
<evidence type="ECO:0000313" key="15">
    <source>
        <dbReference type="EMBL" id="KAK7919085.1"/>
    </source>
</evidence>
<feature type="transmembrane region" description="Helical" evidence="11">
    <location>
        <begin position="142"/>
        <end position="162"/>
    </location>
</feature>
<keyword evidence="6" id="KW-0297">G-protein coupled receptor</keyword>
<dbReference type="SUPFAM" id="SSF111418">
    <property type="entry name" value="Hormone receptor domain"/>
    <property type="match status" value="1"/>
</dbReference>
<dbReference type="InterPro" id="IPR000832">
    <property type="entry name" value="GPCR_2_secretin-like"/>
</dbReference>
<feature type="chain" id="PRO_5043317723" description="Glucagon-like peptide 1 receptor" evidence="12">
    <location>
        <begin position="23"/>
        <end position="220"/>
    </location>
</feature>
<dbReference type="GO" id="GO:0007188">
    <property type="term" value="P:adenylate cyclase-modulating G protein-coupled receptor signaling pathway"/>
    <property type="evidence" value="ECO:0007669"/>
    <property type="project" value="TreeGrafter"/>
</dbReference>
<dbReference type="Proteomes" id="UP001460270">
    <property type="component" value="Unassembled WGS sequence"/>
</dbReference>
<feature type="domain" description="G-protein coupled receptors family 2 profile 1" evidence="13">
    <location>
        <begin position="38"/>
        <end position="122"/>
    </location>
</feature>